<organism evidence="2 3">
    <name type="scientific">Conyzicola nivalis</name>
    <dbReference type="NCBI Taxonomy" id="1477021"/>
    <lineage>
        <taxon>Bacteria</taxon>
        <taxon>Bacillati</taxon>
        <taxon>Actinomycetota</taxon>
        <taxon>Actinomycetes</taxon>
        <taxon>Micrococcales</taxon>
        <taxon>Microbacteriaceae</taxon>
        <taxon>Conyzicola</taxon>
    </lineage>
</organism>
<proteinExistence type="predicted"/>
<protein>
    <submittedName>
        <fullName evidence="2">Uncharacterized protein</fullName>
    </submittedName>
</protein>
<evidence type="ECO:0000256" key="1">
    <source>
        <dbReference type="SAM" id="Phobius"/>
    </source>
</evidence>
<reference evidence="2 3" key="1">
    <citation type="submission" date="2024-06" db="EMBL/GenBank/DDBJ databases">
        <title>Sorghum-associated microbial communities from plants grown in Nebraska, USA.</title>
        <authorList>
            <person name="Schachtman D."/>
        </authorList>
    </citation>
    <scope>NUCLEOTIDE SEQUENCE [LARGE SCALE GENOMIC DNA]</scope>
    <source>
        <strain evidence="2 3">2857</strain>
    </source>
</reference>
<keyword evidence="1" id="KW-1133">Transmembrane helix</keyword>
<keyword evidence="1" id="KW-0472">Membrane</keyword>
<feature type="transmembrane region" description="Helical" evidence="1">
    <location>
        <begin position="134"/>
        <end position="154"/>
    </location>
</feature>
<keyword evidence="1" id="KW-0812">Transmembrane</keyword>
<evidence type="ECO:0000313" key="3">
    <source>
        <dbReference type="Proteomes" id="UP001549257"/>
    </source>
</evidence>
<feature type="transmembrane region" description="Helical" evidence="1">
    <location>
        <begin position="21"/>
        <end position="39"/>
    </location>
</feature>
<name>A0ABV2QSY5_9MICO</name>
<feature type="transmembrane region" description="Helical" evidence="1">
    <location>
        <begin position="45"/>
        <end position="67"/>
    </location>
</feature>
<keyword evidence="3" id="KW-1185">Reference proteome</keyword>
<dbReference type="Proteomes" id="UP001549257">
    <property type="component" value="Unassembled WGS sequence"/>
</dbReference>
<evidence type="ECO:0000313" key="2">
    <source>
        <dbReference type="EMBL" id="MET4583680.1"/>
    </source>
</evidence>
<feature type="transmembrane region" description="Helical" evidence="1">
    <location>
        <begin position="160"/>
        <end position="185"/>
    </location>
</feature>
<accession>A0ABV2QSY5</accession>
<sequence length="387" mass="41780">MTGRERTVQQLDPLAALMSRPTGYLAAVAVPGYAAFMSWQNRGQIENTLLAVVAVLLVLAAGIALCVDTSPLRAPVSSRTLVVVVSVSMGALLLSSLSMWSTDAYIRDDWGTAVIGMYIVALAPYRPAKELATAGVLGAIFAALIAVVQAESFVTAVPPVAFVVVAVTPVLAMSLAAAAFTDVLVRSLDRWRVRARRAFTAMTDGSGESIARSVQQDSVTVLNQEVVPYFSTLLDGATVTAISRQRAREIAETVRSAMVADVDRTWLETVVAQASRRYQHGSEAVSGVVRDEGRLAEQMSTDERTAVRALIVALHAHESFDARTASIDIDSRGAYCDVVMRARMDATDGTLRGDLAPFIAVARVMFSDLQLEHEHPYLTLRFSYEQR</sequence>
<feature type="transmembrane region" description="Helical" evidence="1">
    <location>
        <begin position="79"/>
        <end position="98"/>
    </location>
</feature>
<dbReference type="EMBL" id="JBEPSJ010000004">
    <property type="protein sequence ID" value="MET4583680.1"/>
    <property type="molecule type" value="Genomic_DNA"/>
</dbReference>
<gene>
    <name evidence="2" type="ORF">ABIE21_003206</name>
</gene>
<comment type="caution">
    <text evidence="2">The sequence shown here is derived from an EMBL/GenBank/DDBJ whole genome shotgun (WGS) entry which is preliminary data.</text>
</comment>
<dbReference type="RefSeq" id="WP_354025847.1">
    <property type="nucleotide sequence ID" value="NZ_JBEPSJ010000004.1"/>
</dbReference>